<evidence type="ECO:0000313" key="1">
    <source>
        <dbReference type="EMBL" id="NEK95024.1"/>
    </source>
</evidence>
<accession>A0A6P0EYW5</accession>
<protein>
    <submittedName>
        <fullName evidence="1">DUF3117 domain-containing protein</fullName>
    </submittedName>
</protein>
<name>A0A6P0EYW5_9ACTN</name>
<keyword evidence="3" id="KW-1185">Reference proteome</keyword>
<organism evidence="1 3">
    <name type="scientific">Modestobacter muralis</name>
    <dbReference type="NCBI Taxonomy" id="1608614"/>
    <lineage>
        <taxon>Bacteria</taxon>
        <taxon>Bacillati</taxon>
        <taxon>Actinomycetota</taxon>
        <taxon>Actinomycetes</taxon>
        <taxon>Geodermatophilales</taxon>
        <taxon>Geodermatophilaceae</taxon>
        <taxon>Modestobacter</taxon>
    </lineage>
</organism>
<dbReference type="Pfam" id="PF11314">
    <property type="entry name" value="DUF3117"/>
    <property type="match status" value="1"/>
</dbReference>
<dbReference type="Proteomes" id="UP000468828">
    <property type="component" value="Unassembled WGS sequence"/>
</dbReference>
<evidence type="ECO:0000313" key="4">
    <source>
        <dbReference type="Proteomes" id="UP000471152"/>
    </source>
</evidence>
<reference evidence="2 4" key="2">
    <citation type="submission" date="2020-02" db="EMBL/GenBank/DDBJ databases">
        <title>The WGS of Modestobacter muralis DSM 100205.</title>
        <authorList>
            <person name="Jiang Z."/>
        </authorList>
    </citation>
    <scope>NUCLEOTIDE SEQUENCE [LARGE SCALE GENOMIC DNA]</scope>
    <source>
        <strain evidence="2 4">DSM 100205</strain>
    </source>
</reference>
<dbReference type="InterPro" id="IPR021465">
    <property type="entry name" value="DUF3117"/>
</dbReference>
<dbReference type="Proteomes" id="UP000471152">
    <property type="component" value="Unassembled WGS sequence"/>
</dbReference>
<dbReference type="RefSeq" id="WP_163611568.1">
    <property type="nucleotide sequence ID" value="NZ_JAAGWB010000035.1"/>
</dbReference>
<dbReference type="AlphaFoldDB" id="A0A6P0EYW5"/>
<proteinExistence type="predicted"/>
<gene>
    <name evidence="2" type="ORF">G3R41_13355</name>
    <name evidence="1" type="ORF">GCU67_12700</name>
</gene>
<dbReference type="EMBL" id="JAAGWB010000035">
    <property type="protein sequence ID" value="NEN51912.1"/>
    <property type="molecule type" value="Genomic_DNA"/>
</dbReference>
<sequence>MAAMKPRTGEGPLEVTKEGRGLVMRVPLEGGGRLVVELSPDEATALSEALTGATS</sequence>
<evidence type="ECO:0000313" key="3">
    <source>
        <dbReference type="Proteomes" id="UP000468828"/>
    </source>
</evidence>
<dbReference type="EMBL" id="JAAGWH010000033">
    <property type="protein sequence ID" value="NEK95024.1"/>
    <property type="molecule type" value="Genomic_DNA"/>
</dbReference>
<evidence type="ECO:0000313" key="2">
    <source>
        <dbReference type="EMBL" id="NEN51912.1"/>
    </source>
</evidence>
<comment type="caution">
    <text evidence="1">The sequence shown here is derived from an EMBL/GenBank/DDBJ whole genome shotgun (WGS) entry which is preliminary data.</text>
</comment>
<reference evidence="1 3" key="1">
    <citation type="submission" date="2020-01" db="EMBL/GenBank/DDBJ databases">
        <title>the WGS Modestobacter muralis CPCC 204518.</title>
        <authorList>
            <person name="Jiang Z."/>
        </authorList>
    </citation>
    <scope>NUCLEOTIDE SEQUENCE [LARGE SCALE GENOMIC DNA]</scope>
    <source>
        <strain evidence="1 3">DSM 100205</strain>
    </source>
</reference>